<proteinExistence type="predicted"/>
<dbReference type="RefSeq" id="WP_086678958.1">
    <property type="nucleotide sequence ID" value="NZ_FNUJ01000018.1"/>
</dbReference>
<dbReference type="STRING" id="218821.SAMN05421837_118102"/>
<dbReference type="AlphaFoldDB" id="A0A1H5RKV8"/>
<protein>
    <submittedName>
        <fullName evidence="1">Uncharacterized protein</fullName>
    </submittedName>
</protein>
<dbReference type="EMBL" id="FNUJ01000018">
    <property type="protein sequence ID" value="SEF38151.1"/>
    <property type="molecule type" value="Genomic_DNA"/>
</dbReference>
<name>A0A1H5RKV8_9PSEU</name>
<reference evidence="2" key="1">
    <citation type="submission" date="2016-10" db="EMBL/GenBank/DDBJ databases">
        <authorList>
            <person name="Varghese N."/>
            <person name="Submissions S."/>
        </authorList>
    </citation>
    <scope>NUCLEOTIDE SEQUENCE [LARGE SCALE GENOMIC DNA]</scope>
    <source>
        <strain evidence="2">DSM 44654</strain>
    </source>
</reference>
<accession>A0A1H5RKV8</accession>
<dbReference type="Proteomes" id="UP000198878">
    <property type="component" value="Unassembled WGS sequence"/>
</dbReference>
<evidence type="ECO:0000313" key="1">
    <source>
        <dbReference type="EMBL" id="SEF38151.1"/>
    </source>
</evidence>
<sequence>MTASTVHNTSDYSDFADELACRLIETELGGRRIVSDPAEPGGRSAVCARQPHLVGDDTTVEA</sequence>
<keyword evidence="2" id="KW-1185">Reference proteome</keyword>
<organism evidence="1 2">
    <name type="scientific">Amycolatopsis pretoriensis</name>
    <dbReference type="NCBI Taxonomy" id="218821"/>
    <lineage>
        <taxon>Bacteria</taxon>
        <taxon>Bacillati</taxon>
        <taxon>Actinomycetota</taxon>
        <taxon>Actinomycetes</taxon>
        <taxon>Pseudonocardiales</taxon>
        <taxon>Pseudonocardiaceae</taxon>
        <taxon>Amycolatopsis</taxon>
    </lineage>
</organism>
<dbReference type="OrthoDB" id="3623384at2"/>
<evidence type="ECO:0000313" key="2">
    <source>
        <dbReference type="Proteomes" id="UP000198878"/>
    </source>
</evidence>
<gene>
    <name evidence="1" type="ORF">SAMN05421837_118102</name>
</gene>